<dbReference type="AlphaFoldDB" id="A0A1V4KML1"/>
<comment type="caution">
    <text evidence="1">The sequence shown here is derived from an EMBL/GenBank/DDBJ whole genome shotgun (WGS) entry which is preliminary data.</text>
</comment>
<dbReference type="EMBL" id="LSYS01002830">
    <property type="protein sequence ID" value="OPJ85633.1"/>
    <property type="molecule type" value="Genomic_DNA"/>
</dbReference>
<dbReference type="Proteomes" id="UP000190648">
    <property type="component" value="Unassembled WGS sequence"/>
</dbReference>
<proteinExistence type="predicted"/>
<keyword evidence="2" id="KW-1185">Reference proteome</keyword>
<accession>A0A1V4KML1</accession>
<evidence type="ECO:0000313" key="2">
    <source>
        <dbReference type="Proteomes" id="UP000190648"/>
    </source>
</evidence>
<gene>
    <name evidence="1" type="ORF">AV530_019799</name>
</gene>
<protein>
    <submittedName>
        <fullName evidence="1">Uncharacterized protein</fullName>
    </submittedName>
</protein>
<name>A0A1V4KML1_PATFA</name>
<evidence type="ECO:0000313" key="1">
    <source>
        <dbReference type="EMBL" id="OPJ85633.1"/>
    </source>
</evidence>
<organism evidence="1 2">
    <name type="scientific">Patagioenas fasciata monilis</name>
    <dbReference type="NCBI Taxonomy" id="372326"/>
    <lineage>
        <taxon>Eukaryota</taxon>
        <taxon>Metazoa</taxon>
        <taxon>Chordata</taxon>
        <taxon>Craniata</taxon>
        <taxon>Vertebrata</taxon>
        <taxon>Euteleostomi</taxon>
        <taxon>Archelosauria</taxon>
        <taxon>Archosauria</taxon>
        <taxon>Dinosauria</taxon>
        <taxon>Saurischia</taxon>
        <taxon>Theropoda</taxon>
        <taxon>Coelurosauria</taxon>
        <taxon>Aves</taxon>
        <taxon>Neognathae</taxon>
        <taxon>Neoaves</taxon>
        <taxon>Columbimorphae</taxon>
        <taxon>Columbiformes</taxon>
        <taxon>Columbidae</taxon>
        <taxon>Patagioenas</taxon>
    </lineage>
</organism>
<sequence>MDHSGKNKQRQLKDLHTLQVKVVEAEAAEARAGMDDDCLVFMKSSDSGMKSGDVILNACFVMSVRSGIIIDEKGF</sequence>
<reference evidence="1 2" key="1">
    <citation type="submission" date="2016-02" db="EMBL/GenBank/DDBJ databases">
        <title>Band-tailed pigeon sequencing and assembly.</title>
        <authorList>
            <person name="Soares A.E."/>
            <person name="Novak B.J."/>
            <person name="Rice E.S."/>
            <person name="O'Connell B."/>
            <person name="Chang D."/>
            <person name="Weber S."/>
            <person name="Shapiro B."/>
        </authorList>
    </citation>
    <scope>NUCLEOTIDE SEQUENCE [LARGE SCALE GENOMIC DNA]</scope>
    <source>
        <strain evidence="1">BTP2013</strain>
        <tissue evidence="1">Blood</tissue>
    </source>
</reference>